<keyword evidence="2" id="KW-1185">Reference proteome</keyword>
<dbReference type="AlphaFoldDB" id="A0A0D2HDJ2"/>
<gene>
    <name evidence="1" type="ORF">Z520_04593</name>
</gene>
<reference evidence="1 2" key="1">
    <citation type="submission" date="2015-01" db="EMBL/GenBank/DDBJ databases">
        <title>The Genome Sequence of Fonsecaea multimorphosa CBS 102226.</title>
        <authorList>
            <consortium name="The Broad Institute Genomics Platform"/>
            <person name="Cuomo C."/>
            <person name="de Hoog S."/>
            <person name="Gorbushina A."/>
            <person name="Stielow B."/>
            <person name="Teixiera M."/>
            <person name="Abouelleil A."/>
            <person name="Chapman S.B."/>
            <person name="Priest M."/>
            <person name="Young S.K."/>
            <person name="Wortman J."/>
            <person name="Nusbaum C."/>
            <person name="Birren B."/>
        </authorList>
    </citation>
    <scope>NUCLEOTIDE SEQUENCE [LARGE SCALE GENOMIC DNA]</scope>
    <source>
        <strain evidence="1 2">CBS 102226</strain>
    </source>
</reference>
<proteinExistence type="predicted"/>
<dbReference type="GeneID" id="27710339"/>
<protein>
    <submittedName>
        <fullName evidence="1">Uncharacterized protein</fullName>
    </submittedName>
</protein>
<accession>A0A0D2HDJ2</accession>
<dbReference type="Proteomes" id="UP000053411">
    <property type="component" value="Unassembled WGS sequence"/>
</dbReference>
<evidence type="ECO:0000313" key="2">
    <source>
        <dbReference type="Proteomes" id="UP000053411"/>
    </source>
</evidence>
<name>A0A0D2HDJ2_9EURO</name>
<dbReference type="VEuPathDB" id="FungiDB:Z520_04593"/>
<organism evidence="1 2">
    <name type="scientific">Fonsecaea multimorphosa CBS 102226</name>
    <dbReference type="NCBI Taxonomy" id="1442371"/>
    <lineage>
        <taxon>Eukaryota</taxon>
        <taxon>Fungi</taxon>
        <taxon>Dikarya</taxon>
        <taxon>Ascomycota</taxon>
        <taxon>Pezizomycotina</taxon>
        <taxon>Eurotiomycetes</taxon>
        <taxon>Chaetothyriomycetidae</taxon>
        <taxon>Chaetothyriales</taxon>
        <taxon>Herpotrichiellaceae</taxon>
        <taxon>Fonsecaea</taxon>
    </lineage>
</organism>
<dbReference type="EMBL" id="KN848068">
    <property type="protein sequence ID" value="KIX99955.1"/>
    <property type="molecule type" value="Genomic_DNA"/>
</dbReference>
<sequence length="81" mass="9198">MGNNNSFTNTIAITIGTEQEHQLFQIVQQPRCFFARHAKIPGYPFSNIGTFASSVYDQCSKWADDIAINSLFLPFRNKPSR</sequence>
<dbReference type="RefSeq" id="XP_016634078.1">
    <property type="nucleotide sequence ID" value="XM_016775098.1"/>
</dbReference>
<evidence type="ECO:0000313" key="1">
    <source>
        <dbReference type="EMBL" id="KIX99955.1"/>
    </source>
</evidence>